<keyword evidence="5" id="KW-1185">Reference proteome</keyword>
<sequence>MKKNLATLGLTVCSLALIQATQVSAEEVASYQTNGTITFEADDSITPPVDPVNPEKPVTPIDPSKPDDKPTEGTGGPLSIDFASSFIFGGHKITTETMDYYAGLQTFQDSEDGPNYIQITDKRGTQEGWTVSVKQNGQFETRNGDILEGAELFLSAGTTTSVTDQQYSPRATLKREVTLNPNGFQDVLVSANSGQGMGTWIYKFGNDAEEGRTAVKLNVPGKTVKLAQEYSTTITWTLSNIPTVTYDS</sequence>
<evidence type="ECO:0000259" key="3">
    <source>
        <dbReference type="Pfam" id="PF13731"/>
    </source>
</evidence>
<dbReference type="RefSeq" id="WP_086273950.1">
    <property type="nucleotide sequence ID" value="NZ_NGKU01000001.1"/>
</dbReference>
<dbReference type="Proteomes" id="UP000195043">
    <property type="component" value="Unassembled WGS sequence"/>
</dbReference>
<feature type="signal peptide" evidence="2">
    <location>
        <begin position="1"/>
        <end position="25"/>
    </location>
</feature>
<dbReference type="STRING" id="1834191.A5886_001019"/>
<evidence type="ECO:0000256" key="1">
    <source>
        <dbReference type="SAM" id="MobiDB-lite"/>
    </source>
</evidence>
<feature type="region of interest" description="Disordered" evidence="1">
    <location>
        <begin position="39"/>
        <end position="76"/>
    </location>
</feature>
<evidence type="ECO:0000256" key="2">
    <source>
        <dbReference type="SAM" id="SignalP"/>
    </source>
</evidence>
<dbReference type="OrthoDB" id="2339326at2"/>
<dbReference type="Pfam" id="PF13731">
    <property type="entry name" value="WxL"/>
    <property type="match status" value="1"/>
</dbReference>
<evidence type="ECO:0000313" key="5">
    <source>
        <dbReference type="Proteomes" id="UP000195043"/>
    </source>
</evidence>
<reference evidence="4 5" key="1">
    <citation type="submission" date="2017-05" db="EMBL/GenBank/DDBJ databases">
        <title>The Genome Sequence of Enterococcus sp. 8G7_MSG3316.</title>
        <authorList>
            <consortium name="The Broad Institute Genomics Platform"/>
            <consortium name="The Broad Institute Genomic Center for Infectious Diseases"/>
            <person name="Earl A."/>
            <person name="Manson A."/>
            <person name="Schwartman J."/>
            <person name="Gilmore M."/>
            <person name="Abouelleil A."/>
            <person name="Cao P."/>
            <person name="Chapman S."/>
            <person name="Cusick C."/>
            <person name="Shea T."/>
            <person name="Young S."/>
            <person name="Neafsey D."/>
            <person name="Nusbaum C."/>
            <person name="Birren B."/>
        </authorList>
    </citation>
    <scope>NUCLEOTIDE SEQUENCE [LARGE SCALE GENOMIC DNA]</scope>
    <source>
        <strain evidence="4 5">8G7_MSG3316</strain>
    </source>
</reference>
<dbReference type="EMBL" id="NGKU01000001">
    <property type="protein sequence ID" value="OTN75943.1"/>
    <property type="molecule type" value="Genomic_DNA"/>
</dbReference>
<name>A0A242A5Q7_9ENTE</name>
<keyword evidence="2" id="KW-0732">Signal</keyword>
<protein>
    <recommendedName>
        <fullName evidence="3">WxL domain-containing protein</fullName>
    </recommendedName>
</protein>
<proteinExistence type="predicted"/>
<accession>A0A242A5Q7</accession>
<dbReference type="AlphaFoldDB" id="A0A242A5Q7"/>
<organism evidence="4 5">
    <name type="scientific">Candidatus Enterococcus testudinis</name>
    <dbReference type="NCBI Taxonomy" id="1834191"/>
    <lineage>
        <taxon>Bacteria</taxon>
        <taxon>Bacillati</taxon>
        <taxon>Bacillota</taxon>
        <taxon>Bacilli</taxon>
        <taxon>Lactobacillales</taxon>
        <taxon>Enterococcaceae</taxon>
        <taxon>Enterococcus</taxon>
    </lineage>
</organism>
<evidence type="ECO:0000313" key="4">
    <source>
        <dbReference type="EMBL" id="OTN75943.1"/>
    </source>
</evidence>
<feature type="chain" id="PRO_5012014918" description="WxL domain-containing protein" evidence="2">
    <location>
        <begin position="26"/>
        <end position="248"/>
    </location>
</feature>
<comment type="caution">
    <text evidence="4">The sequence shown here is derived from an EMBL/GenBank/DDBJ whole genome shotgun (WGS) entry which is preliminary data.</text>
</comment>
<feature type="domain" description="WxL" evidence="3">
    <location>
        <begin position="27"/>
        <end position="242"/>
    </location>
</feature>
<gene>
    <name evidence="4" type="ORF">A5886_001019</name>
</gene>
<dbReference type="InterPro" id="IPR027994">
    <property type="entry name" value="WxL_dom"/>
</dbReference>